<sequence length="373" mass="41550">MERAVAKTRLDQSGFDTLQDELGPSRDSTLNRSPSRKGKKSHFQEDHSDIENEKFLDDTAPSPIPPSHEDKTPSPIPHYEHPSPEPNHQDGVARLGDIHPNHITEHTETFQHETQPTDNHTQHETDNHTQHVHETTTITSHSNEDPSVVETTTISTTTTKKSKQKPKPKKRTEPKSLVSDFLSQEITNSSHQLVEIPSGENPAKNPSPSPRTHPEDGTGWEKYHKDEGNGNKPWEFDEGEEGFNGNGNKNGDSKLSREQQELWRSPSLEAEMIINEDVTHETRWSNKRRDSGDDSGSDYEKEMKRSSSGNNNHSQNNGGAKSKIPPSSSGSDVAVREGASDSEEDNTNNGADLTHENSAQNINELVSNKKLHS</sequence>
<organism evidence="2 3">
    <name type="scientific">Diaphorina citri</name>
    <name type="common">Asian citrus psyllid</name>
    <dbReference type="NCBI Taxonomy" id="121845"/>
    <lineage>
        <taxon>Eukaryota</taxon>
        <taxon>Metazoa</taxon>
        <taxon>Ecdysozoa</taxon>
        <taxon>Arthropoda</taxon>
        <taxon>Hexapoda</taxon>
        <taxon>Insecta</taxon>
        <taxon>Pterygota</taxon>
        <taxon>Neoptera</taxon>
        <taxon>Paraneoptera</taxon>
        <taxon>Hemiptera</taxon>
        <taxon>Sternorrhyncha</taxon>
        <taxon>Psylloidea</taxon>
        <taxon>Psyllidae</taxon>
        <taxon>Diaphorininae</taxon>
        <taxon>Diaphorina</taxon>
    </lineage>
</organism>
<evidence type="ECO:0000256" key="1">
    <source>
        <dbReference type="SAM" id="MobiDB-lite"/>
    </source>
</evidence>
<feature type="compositionally biased region" description="Polar residues" evidence="1">
    <location>
        <begin position="347"/>
        <end position="366"/>
    </location>
</feature>
<evidence type="ECO:0000313" key="3">
    <source>
        <dbReference type="RefSeq" id="XP_008485527.1"/>
    </source>
</evidence>
<dbReference type="AlphaFoldDB" id="A0A1S3DNW4"/>
<feature type="compositionally biased region" description="Basic and acidic residues" evidence="1">
    <location>
        <begin position="251"/>
        <end position="261"/>
    </location>
</feature>
<feature type="compositionally biased region" description="Polar residues" evidence="1">
    <location>
        <begin position="181"/>
        <end position="192"/>
    </location>
</feature>
<feature type="compositionally biased region" description="Basic and acidic residues" evidence="1">
    <location>
        <begin position="96"/>
        <end position="111"/>
    </location>
</feature>
<dbReference type="GeneID" id="103522202"/>
<dbReference type="Proteomes" id="UP000079169">
    <property type="component" value="Unplaced"/>
</dbReference>
<feature type="region of interest" description="Disordered" evidence="1">
    <location>
        <begin position="1"/>
        <end position="373"/>
    </location>
</feature>
<accession>A0A1S3DNW4</accession>
<feature type="compositionally biased region" description="Basic residues" evidence="1">
    <location>
        <begin position="160"/>
        <end position="172"/>
    </location>
</feature>
<feature type="compositionally biased region" description="Basic and acidic residues" evidence="1">
    <location>
        <begin position="42"/>
        <end position="57"/>
    </location>
</feature>
<gene>
    <name evidence="3" type="primary">LOC103522202</name>
</gene>
<feature type="compositionally biased region" description="Basic and acidic residues" evidence="1">
    <location>
        <begin position="67"/>
        <end position="83"/>
    </location>
</feature>
<feature type="compositionally biased region" description="Basic and acidic residues" evidence="1">
    <location>
        <begin position="1"/>
        <end position="10"/>
    </location>
</feature>
<feature type="compositionally biased region" description="Basic and acidic residues" evidence="1">
    <location>
        <begin position="277"/>
        <end position="305"/>
    </location>
</feature>
<reference evidence="3" key="1">
    <citation type="submission" date="2025-08" db="UniProtKB">
        <authorList>
            <consortium name="RefSeq"/>
        </authorList>
    </citation>
    <scope>IDENTIFICATION</scope>
</reference>
<name>A0A1S3DNW4_DIACI</name>
<feature type="compositionally biased region" description="Basic and acidic residues" evidence="1">
    <location>
        <begin position="212"/>
        <end position="229"/>
    </location>
</feature>
<dbReference type="KEGG" id="dci:103522202"/>
<protein>
    <submittedName>
        <fullName evidence="3">Uncharacterized protein</fullName>
    </submittedName>
</protein>
<feature type="compositionally biased region" description="Basic and acidic residues" evidence="1">
    <location>
        <begin position="120"/>
        <end position="134"/>
    </location>
</feature>
<dbReference type="PaxDb" id="121845-A0A1S3DNW4"/>
<keyword evidence="2" id="KW-1185">Reference proteome</keyword>
<proteinExistence type="predicted"/>
<evidence type="ECO:0000313" key="2">
    <source>
        <dbReference type="Proteomes" id="UP000079169"/>
    </source>
</evidence>
<dbReference type="RefSeq" id="XP_008485527.1">
    <property type="nucleotide sequence ID" value="XM_008487305.3"/>
</dbReference>
<feature type="compositionally biased region" description="Low complexity" evidence="1">
    <location>
        <begin position="306"/>
        <end position="319"/>
    </location>
</feature>